<reference evidence="2" key="1">
    <citation type="submission" date="2023-06" db="EMBL/GenBank/DDBJ databases">
        <title>Genome-scale phylogeny and comparative genomics of the fungal order Sordariales.</title>
        <authorList>
            <consortium name="Lawrence Berkeley National Laboratory"/>
            <person name="Hensen N."/>
            <person name="Bonometti L."/>
            <person name="Westerberg I."/>
            <person name="Brannstrom I.O."/>
            <person name="Guillou S."/>
            <person name="Cros-Aarteil S."/>
            <person name="Calhoun S."/>
            <person name="Haridas S."/>
            <person name="Kuo A."/>
            <person name="Mondo S."/>
            <person name="Pangilinan J."/>
            <person name="Riley R."/>
            <person name="LaButti K."/>
            <person name="Andreopoulos B."/>
            <person name="Lipzen A."/>
            <person name="Chen C."/>
            <person name="Yanf M."/>
            <person name="Daum C."/>
            <person name="Ng V."/>
            <person name="Clum A."/>
            <person name="Steindorff A."/>
            <person name="Ohm R."/>
            <person name="Martin F."/>
            <person name="Silar P."/>
            <person name="Natvig D."/>
            <person name="Lalanne C."/>
            <person name="Gautier V."/>
            <person name="Ament-velasquez S.L."/>
            <person name="Kruys A."/>
            <person name="Hutchinson M.I."/>
            <person name="Powell A.J."/>
            <person name="Barry K."/>
            <person name="Miller A.N."/>
            <person name="Grigoriev I.V."/>
            <person name="Debuchy R."/>
            <person name="Gladieux P."/>
            <person name="Thoren M.H."/>
            <person name="Johannesson H."/>
        </authorList>
    </citation>
    <scope>NUCLEOTIDE SEQUENCE</scope>
    <source>
        <strain evidence="2">SMH3187-1</strain>
    </source>
</reference>
<keyword evidence="1" id="KW-0812">Transmembrane</keyword>
<name>A0AA40K2Q5_9PEZI</name>
<evidence type="ECO:0000256" key="1">
    <source>
        <dbReference type="SAM" id="Phobius"/>
    </source>
</evidence>
<comment type="caution">
    <text evidence="2">The sequence shown here is derived from an EMBL/GenBank/DDBJ whole genome shotgun (WGS) entry which is preliminary data.</text>
</comment>
<accession>A0AA40K2Q5</accession>
<sequence length="150" mass="16661">MTSDGFGGRGSLCQWFLGITTGVGDTLALSMRCGASGWVSRNASPWRLGGKAKKGRAKSALFARLVYFLLLVMYVLACMEVYSPNAKLCVGVPLFSWAWACFVWCYGLRRGLRWSSQPILAVMRVRWCRSCRDLAASRRSGWGISAARYQ</sequence>
<keyword evidence="1" id="KW-1133">Transmembrane helix</keyword>
<organism evidence="2 3">
    <name type="scientific">Schizothecium vesticola</name>
    <dbReference type="NCBI Taxonomy" id="314040"/>
    <lineage>
        <taxon>Eukaryota</taxon>
        <taxon>Fungi</taxon>
        <taxon>Dikarya</taxon>
        <taxon>Ascomycota</taxon>
        <taxon>Pezizomycotina</taxon>
        <taxon>Sordariomycetes</taxon>
        <taxon>Sordariomycetidae</taxon>
        <taxon>Sordariales</taxon>
        <taxon>Schizotheciaceae</taxon>
        <taxon>Schizothecium</taxon>
    </lineage>
</organism>
<evidence type="ECO:0000313" key="2">
    <source>
        <dbReference type="EMBL" id="KAK0743655.1"/>
    </source>
</evidence>
<feature type="transmembrane region" description="Helical" evidence="1">
    <location>
        <begin position="88"/>
        <end position="108"/>
    </location>
</feature>
<dbReference type="Proteomes" id="UP001172155">
    <property type="component" value="Unassembled WGS sequence"/>
</dbReference>
<proteinExistence type="predicted"/>
<keyword evidence="3" id="KW-1185">Reference proteome</keyword>
<dbReference type="EMBL" id="JAUKUD010000005">
    <property type="protein sequence ID" value="KAK0743655.1"/>
    <property type="molecule type" value="Genomic_DNA"/>
</dbReference>
<gene>
    <name evidence="2" type="ORF">B0T18DRAFT_188160</name>
</gene>
<keyword evidence="1" id="KW-0472">Membrane</keyword>
<feature type="transmembrane region" description="Helical" evidence="1">
    <location>
        <begin position="61"/>
        <end position="82"/>
    </location>
</feature>
<dbReference type="AlphaFoldDB" id="A0AA40K2Q5"/>
<protein>
    <submittedName>
        <fullName evidence="2">Uncharacterized protein</fullName>
    </submittedName>
</protein>
<evidence type="ECO:0000313" key="3">
    <source>
        <dbReference type="Proteomes" id="UP001172155"/>
    </source>
</evidence>